<feature type="compositionally biased region" description="Polar residues" evidence="7">
    <location>
        <begin position="23"/>
        <end position="37"/>
    </location>
</feature>
<feature type="region of interest" description="Disordered" evidence="7">
    <location>
        <begin position="947"/>
        <end position="972"/>
    </location>
</feature>
<dbReference type="Pfam" id="PF21325">
    <property type="entry name" value="SHPRH_helical-1st"/>
    <property type="match status" value="1"/>
</dbReference>
<keyword evidence="11" id="KW-1185">Reference proteome</keyword>
<dbReference type="PROSITE" id="PS01359">
    <property type="entry name" value="ZF_PHD_1"/>
    <property type="match status" value="1"/>
</dbReference>
<comment type="similarity">
    <text evidence="1">Belongs to the SNF2/RAD54 helicase family. RAD16 subfamily.</text>
</comment>
<keyword evidence="4" id="KW-0378">Hydrolase</keyword>
<dbReference type="InterPro" id="IPR019786">
    <property type="entry name" value="Zinc_finger_PHD-type_CS"/>
</dbReference>
<dbReference type="SMART" id="SM00249">
    <property type="entry name" value="PHD"/>
    <property type="match status" value="1"/>
</dbReference>
<evidence type="ECO:0000256" key="6">
    <source>
        <dbReference type="PROSITE-ProRule" id="PRU00175"/>
    </source>
</evidence>
<protein>
    <recommendedName>
        <fullName evidence="12">E3 ubiquitin-protein ligase SHPRH</fullName>
    </recommendedName>
</protein>
<keyword evidence="2" id="KW-0479">Metal-binding</keyword>
<evidence type="ECO:0000256" key="1">
    <source>
        <dbReference type="ARBA" id="ARBA00008438"/>
    </source>
</evidence>
<dbReference type="InterPro" id="IPR038718">
    <property type="entry name" value="SNF2-like_sf"/>
</dbReference>
<dbReference type="CDD" id="cd18793">
    <property type="entry name" value="SF2_C_SNF"/>
    <property type="match status" value="1"/>
</dbReference>
<dbReference type="InterPro" id="IPR048686">
    <property type="entry name" value="SHPRH_helical_1st"/>
</dbReference>
<dbReference type="Gene3D" id="3.40.50.300">
    <property type="entry name" value="P-loop containing nucleotide triphosphate hydrolases"/>
    <property type="match status" value="1"/>
</dbReference>
<dbReference type="PANTHER" id="PTHR45865">
    <property type="entry name" value="E3 UBIQUITIN-PROTEIN LIGASE SHPRH FAMILY MEMBER"/>
    <property type="match status" value="1"/>
</dbReference>
<evidence type="ECO:0008006" key="12">
    <source>
        <dbReference type="Google" id="ProtNLM"/>
    </source>
</evidence>
<feature type="region of interest" description="Disordered" evidence="7">
    <location>
        <begin position="1"/>
        <end position="49"/>
    </location>
</feature>
<dbReference type="InterPro" id="IPR027417">
    <property type="entry name" value="P-loop_NTPase"/>
</dbReference>
<evidence type="ECO:0000256" key="5">
    <source>
        <dbReference type="ARBA" id="ARBA00022833"/>
    </source>
</evidence>
<dbReference type="PROSITE" id="PS50089">
    <property type="entry name" value="ZF_RING_2"/>
    <property type="match status" value="1"/>
</dbReference>
<evidence type="ECO:0000256" key="2">
    <source>
        <dbReference type="ARBA" id="ARBA00022723"/>
    </source>
</evidence>
<reference evidence="10" key="1">
    <citation type="submission" date="2024-02" db="EMBL/GenBank/DDBJ databases">
        <authorList>
            <consortium name="ELIXIR-Norway"/>
            <consortium name="Elixir Norway"/>
        </authorList>
    </citation>
    <scope>NUCLEOTIDE SEQUENCE</scope>
</reference>
<feature type="compositionally biased region" description="Polar residues" evidence="7">
    <location>
        <begin position="1387"/>
        <end position="1402"/>
    </location>
</feature>
<evidence type="ECO:0000259" key="8">
    <source>
        <dbReference type="PROSITE" id="PS50089"/>
    </source>
</evidence>
<dbReference type="EMBL" id="OZ020099">
    <property type="protein sequence ID" value="CAK9271486.1"/>
    <property type="molecule type" value="Genomic_DNA"/>
</dbReference>
<keyword evidence="5" id="KW-0862">Zinc</keyword>
<accession>A0ABP0WZ77</accession>
<dbReference type="Pfam" id="PF00097">
    <property type="entry name" value="zf-C3HC4"/>
    <property type="match status" value="1"/>
</dbReference>
<dbReference type="InterPro" id="IPR052583">
    <property type="entry name" value="ATP-helicase/E3_Ub-Ligase"/>
</dbReference>
<dbReference type="SUPFAM" id="SSF57903">
    <property type="entry name" value="FYVE/PHD zinc finger"/>
    <property type="match status" value="1"/>
</dbReference>
<feature type="region of interest" description="Disordered" evidence="7">
    <location>
        <begin position="233"/>
        <end position="262"/>
    </location>
</feature>
<evidence type="ECO:0000256" key="4">
    <source>
        <dbReference type="ARBA" id="ARBA00022801"/>
    </source>
</evidence>
<dbReference type="PROSITE" id="PS51194">
    <property type="entry name" value="HELICASE_CTER"/>
    <property type="match status" value="1"/>
</dbReference>
<dbReference type="InterPro" id="IPR018957">
    <property type="entry name" value="Znf_C3HC4_RING-type"/>
</dbReference>
<dbReference type="Proteomes" id="UP001497444">
    <property type="component" value="Chromosome 4"/>
</dbReference>
<dbReference type="InterPro" id="IPR013083">
    <property type="entry name" value="Znf_RING/FYVE/PHD"/>
</dbReference>
<dbReference type="InterPro" id="IPR049730">
    <property type="entry name" value="SNF2/RAD54-like_C"/>
</dbReference>
<dbReference type="InterPro" id="IPR001841">
    <property type="entry name" value="Znf_RING"/>
</dbReference>
<feature type="domain" description="Helicase C-terminal" evidence="9">
    <location>
        <begin position="1517"/>
        <end position="1685"/>
    </location>
</feature>
<dbReference type="Gene3D" id="3.40.50.10810">
    <property type="entry name" value="Tandem AAA-ATPase domain"/>
    <property type="match status" value="1"/>
</dbReference>
<proteinExistence type="inferred from homology"/>
<dbReference type="SUPFAM" id="SSF52540">
    <property type="entry name" value="P-loop containing nucleoside triphosphate hydrolases"/>
    <property type="match status" value="2"/>
</dbReference>
<feature type="region of interest" description="Disordered" evidence="7">
    <location>
        <begin position="473"/>
        <end position="496"/>
    </location>
</feature>
<dbReference type="SMART" id="SM00487">
    <property type="entry name" value="DEXDc"/>
    <property type="match status" value="1"/>
</dbReference>
<dbReference type="InterPro" id="IPR001650">
    <property type="entry name" value="Helicase_C-like"/>
</dbReference>
<dbReference type="Pfam" id="PF00176">
    <property type="entry name" value="SNF2-rel_dom"/>
    <property type="match status" value="1"/>
</dbReference>
<dbReference type="SUPFAM" id="SSF57850">
    <property type="entry name" value="RING/U-box"/>
    <property type="match status" value="1"/>
</dbReference>
<dbReference type="InterPro" id="IPR000330">
    <property type="entry name" value="SNF2_N"/>
</dbReference>
<dbReference type="CDD" id="cd18070">
    <property type="entry name" value="DEXQc_SHPRH"/>
    <property type="match status" value="1"/>
</dbReference>
<feature type="compositionally biased region" description="Basic residues" evidence="7">
    <location>
        <begin position="1"/>
        <end position="11"/>
    </location>
</feature>
<dbReference type="Gene3D" id="3.30.40.10">
    <property type="entry name" value="Zinc/RING finger domain, C3HC4 (zinc finger)"/>
    <property type="match status" value="2"/>
</dbReference>
<dbReference type="InterPro" id="IPR001965">
    <property type="entry name" value="Znf_PHD"/>
</dbReference>
<feature type="region of interest" description="Disordered" evidence="7">
    <location>
        <begin position="1387"/>
        <end position="1406"/>
    </location>
</feature>
<evidence type="ECO:0000313" key="11">
    <source>
        <dbReference type="Proteomes" id="UP001497444"/>
    </source>
</evidence>
<organism evidence="10 11">
    <name type="scientific">Sphagnum jensenii</name>
    <dbReference type="NCBI Taxonomy" id="128206"/>
    <lineage>
        <taxon>Eukaryota</taxon>
        <taxon>Viridiplantae</taxon>
        <taxon>Streptophyta</taxon>
        <taxon>Embryophyta</taxon>
        <taxon>Bryophyta</taxon>
        <taxon>Sphagnophytina</taxon>
        <taxon>Sphagnopsida</taxon>
        <taxon>Sphagnales</taxon>
        <taxon>Sphagnaceae</taxon>
        <taxon>Sphagnum</taxon>
    </lineage>
</organism>
<dbReference type="InterPro" id="IPR014001">
    <property type="entry name" value="Helicase_ATP-bd"/>
</dbReference>
<evidence type="ECO:0000256" key="3">
    <source>
        <dbReference type="ARBA" id="ARBA00022771"/>
    </source>
</evidence>
<evidence type="ECO:0000256" key="7">
    <source>
        <dbReference type="SAM" id="MobiDB-lite"/>
    </source>
</evidence>
<evidence type="ECO:0000313" key="10">
    <source>
        <dbReference type="EMBL" id="CAK9271486.1"/>
    </source>
</evidence>
<evidence type="ECO:0000259" key="9">
    <source>
        <dbReference type="PROSITE" id="PS51194"/>
    </source>
</evidence>
<sequence length="1747" mass="194183">MARKKQARPKRGGVDDDDGDFATTITDTTSDLNSQQEDGNKDGHPRQKLAQQSSALEFLPVVLNDEEGVEIAEISLMNVAPSVGFQGIMMENNVIAESHIEASALKVRLQISNQGKFRIGGWQELSSLDVVVELVAGDSMEVVMSGLLDGPDDAISGLVYLIRHSFFTLKARQPLSGGCLPGQLCVLVTERSFGSCETLIANNSRSVFSKSTQHVVAWLRPELSAESINREGRKSLNQKPKNVQVCGGPEENGRVHTTPRKQQGEFDPTALYDAVRPSKDEPCTDMAFTELLPELRPYQRRAIYWMIEREQGTTRTSYQSPITDPDATLKSENHSNNAGWSEHPLWVPVASLDGMSRFFYNPYSGYLSKEPHNFLSYVHGGILADEMGLGKTVELLGCILANPNRKALKLDSVKAAKMVQAKLDSRKCDRVDCTCGATHEDPSYDGSWIQCDICDAWQHALCVGYIAPPDTTPSKRVKKQGKEVSSSARGRASTKESWVVEDDKEAFVCGKCAEIIGSVEVEGECGATLVVCPTPILRQWQDEISRHVRAGALRVMVYEGVQKGARIVADFEHANDISEAWTKKVVGAHDLATADLVLTTYDTLRGDLFHIPSDAHANERFSFRQTKRYRVIPTPLTRLKWWRVCLDEAQMVESVTARATEMALSLRAFHRWCVSGTPIQRGLDDLFGLLRFLGAEPFDDYRWWSLALKQPYEEGKHGAIDAMHDFFQGLMWRSTKLQVMDELALPPQEERLVWLRFSPIEAHFYRQQHERCAVKAREIIAEYRKNTGRISSEEALSHASGLRNKSSEKPSIQNELYIDFEDRPLTHKEAAKLLNHLLRLRQACCHPQVGSAGIRSLQRSPMTMDEILEVLADKARLEAEEAQRSLIGALNGLAALALIENNIGLAVSIYREALASSEENSDDIRVDPLQKLHTLHNLAEILGSKSQLEGANEGAESEEPSQEQLPGRPEAQDNLSQNAASILNRPPSAVQLPGIPQTLRDHLLVKQCQEIKARYMATFHAKLASVREDFQITHKQVEEGGGGAAGQNTWWLDILMSVQKQPDHGKELVKKIRDQLLESDHLGESGNMGRVKHRNTSSLALRFRDISGLEMVLLRELDAIEAGRRELLQRLMLLDARMDNPDPLDVERAGLCSRCQPTMDGPLCAHCEAEEFFQAYENRLFLLKVTAAGDELVSAEEALIAQHSSLALKRIGTNTSGLRGNQMTAIEDLERGTRYKGPGSALVTRAPSETERILTIMRGHVKLVTGRDGLAAAKQHLLNLEAMRKEYAQARVLALAQRGVLYALDEINMATTRLQLWYPGEDSHGELEKLFKLHPEEVPQRNVQLTGEKFMALDDFMRAKGQLRYLKGLKYARRKAMMMDAKASGKLSTGSQNYSSHENAASETTEGWEKAEEESCPVCHEKLGSQFMVLPCGHLLCFKCFMVLVQRSTLPHGSGSQKRINCPSCRRRANVGDVAYVDNVSERPGPDPSVSQFHGGEDGDEELTLSVKGSYGTKLEAVVRRILWVKAKDPNAKVLLFSEWQDVLDVVEHALTANHITFARIKERGKLNAALDRFRGTSMQIVPGPGKAGRQKEKREQTKEQVQVLLLPIRHGANGLNLVEAQHVILMEPLLNPGAEAQAINRVHRIGQQEVTYVHRFIVSDTVEESIYRLRQKNHNMSMATTSMRRTTNSVDGYVLTLSDVNALFTPDAGESNAAVQEQLGSVLRSLPPGVAAAAAAEARRISGANL</sequence>
<dbReference type="Pfam" id="PF00271">
    <property type="entry name" value="Helicase_C"/>
    <property type="match status" value="1"/>
</dbReference>
<keyword evidence="3 6" id="KW-0863">Zinc-finger</keyword>
<gene>
    <name evidence="10" type="ORF">CSSPJE1EN1_LOCUS16964</name>
</gene>
<feature type="domain" description="RING-type" evidence="8">
    <location>
        <begin position="1416"/>
        <end position="1466"/>
    </location>
</feature>
<dbReference type="SMART" id="SM00184">
    <property type="entry name" value="RING"/>
    <property type="match status" value="1"/>
</dbReference>
<name>A0ABP0WZ77_9BRYO</name>
<dbReference type="SMART" id="SM00490">
    <property type="entry name" value="HELICc"/>
    <property type="match status" value="1"/>
</dbReference>
<dbReference type="PANTHER" id="PTHR45865:SF1">
    <property type="entry name" value="E3 UBIQUITIN-PROTEIN LIGASE SHPRH"/>
    <property type="match status" value="1"/>
</dbReference>
<dbReference type="InterPro" id="IPR011011">
    <property type="entry name" value="Znf_FYVE_PHD"/>
</dbReference>